<evidence type="ECO:0000256" key="2">
    <source>
        <dbReference type="ARBA" id="ARBA00023125"/>
    </source>
</evidence>
<dbReference type="InterPro" id="IPR001647">
    <property type="entry name" value="HTH_TetR"/>
</dbReference>
<keyword evidence="1" id="KW-0805">Transcription regulation</keyword>
<evidence type="ECO:0000259" key="5">
    <source>
        <dbReference type="PROSITE" id="PS50977"/>
    </source>
</evidence>
<dbReference type="InterPro" id="IPR009057">
    <property type="entry name" value="Homeodomain-like_sf"/>
</dbReference>
<accession>A0A7Y9EZX7</accession>
<dbReference type="Proteomes" id="UP000516957">
    <property type="component" value="Unassembled WGS sequence"/>
</dbReference>
<dbReference type="Pfam" id="PF00440">
    <property type="entry name" value="TetR_N"/>
    <property type="match status" value="1"/>
</dbReference>
<evidence type="ECO:0000313" key="7">
    <source>
        <dbReference type="Proteomes" id="UP000516957"/>
    </source>
</evidence>
<reference evidence="6 7" key="1">
    <citation type="submission" date="2020-07" db="EMBL/GenBank/DDBJ databases">
        <title>Sequencing the genomes of 1000 actinobacteria strains.</title>
        <authorList>
            <person name="Klenk H.-P."/>
        </authorList>
    </citation>
    <scope>NUCLEOTIDE SEQUENCE [LARGE SCALE GENOMIC DNA]</scope>
    <source>
        <strain evidence="6 7">DSM 18965</strain>
    </source>
</reference>
<dbReference type="GO" id="GO:0000976">
    <property type="term" value="F:transcription cis-regulatory region binding"/>
    <property type="evidence" value="ECO:0007669"/>
    <property type="project" value="TreeGrafter"/>
</dbReference>
<proteinExistence type="predicted"/>
<dbReference type="AlphaFoldDB" id="A0A7Y9EZX7"/>
<evidence type="ECO:0000256" key="4">
    <source>
        <dbReference type="PROSITE-ProRule" id="PRU00335"/>
    </source>
</evidence>
<name>A0A7Y9EZX7_9ACTN</name>
<dbReference type="RefSeq" id="WP_179614874.1">
    <property type="nucleotide sequence ID" value="NZ_CP059163.1"/>
</dbReference>
<dbReference type="PROSITE" id="PS50977">
    <property type="entry name" value="HTH_TETR_2"/>
    <property type="match status" value="1"/>
</dbReference>
<dbReference type="SUPFAM" id="SSF46689">
    <property type="entry name" value="Homeodomain-like"/>
    <property type="match status" value="1"/>
</dbReference>
<feature type="domain" description="HTH tetR-type" evidence="5">
    <location>
        <begin position="12"/>
        <end position="72"/>
    </location>
</feature>
<keyword evidence="7" id="KW-1185">Reference proteome</keyword>
<dbReference type="GO" id="GO:0003700">
    <property type="term" value="F:DNA-binding transcription factor activity"/>
    <property type="evidence" value="ECO:0007669"/>
    <property type="project" value="TreeGrafter"/>
</dbReference>
<comment type="caution">
    <text evidence="6">The sequence shown here is derived from an EMBL/GenBank/DDBJ whole genome shotgun (WGS) entry which is preliminary data.</text>
</comment>
<dbReference type="PANTHER" id="PTHR30055">
    <property type="entry name" value="HTH-TYPE TRANSCRIPTIONAL REGULATOR RUTR"/>
    <property type="match status" value="1"/>
</dbReference>
<feature type="DNA-binding region" description="H-T-H motif" evidence="4">
    <location>
        <begin position="35"/>
        <end position="54"/>
    </location>
</feature>
<evidence type="ECO:0000256" key="1">
    <source>
        <dbReference type="ARBA" id="ARBA00023015"/>
    </source>
</evidence>
<evidence type="ECO:0000313" key="6">
    <source>
        <dbReference type="EMBL" id="NYD57059.1"/>
    </source>
</evidence>
<gene>
    <name evidence="6" type="ORF">BKA08_001297</name>
</gene>
<organism evidence="6 7">
    <name type="scientific">Nocardioides marinisabuli</name>
    <dbReference type="NCBI Taxonomy" id="419476"/>
    <lineage>
        <taxon>Bacteria</taxon>
        <taxon>Bacillati</taxon>
        <taxon>Actinomycetota</taxon>
        <taxon>Actinomycetes</taxon>
        <taxon>Propionibacteriales</taxon>
        <taxon>Nocardioidaceae</taxon>
        <taxon>Nocardioides</taxon>
    </lineage>
</organism>
<evidence type="ECO:0000256" key="3">
    <source>
        <dbReference type="ARBA" id="ARBA00023163"/>
    </source>
</evidence>
<sequence length="200" mass="21791">MSQVARRPRSDRTQVDALLDAAGLAFERFGVAQATMVDVATIAGCSRATLYRQFPNRESLRMAFVHRATLRIAVEIAPHHVPGDPASMVDLIQRGIRAVRSDPLLAVWFEPQNMSVPMALSQGSELLREMSTALAQEYADDPDALADAELRGAWILRCIVSLLAMPGESEEAERVSLTTFLVPLLLPGSADHSARTGSRP</sequence>
<dbReference type="EMBL" id="JACCBE010000001">
    <property type="protein sequence ID" value="NYD57059.1"/>
    <property type="molecule type" value="Genomic_DNA"/>
</dbReference>
<protein>
    <submittedName>
        <fullName evidence="6">AcrR family transcriptional regulator</fullName>
    </submittedName>
</protein>
<dbReference type="InterPro" id="IPR050109">
    <property type="entry name" value="HTH-type_TetR-like_transc_reg"/>
</dbReference>
<keyword evidence="2 4" id="KW-0238">DNA-binding</keyword>
<dbReference type="Gene3D" id="1.10.357.10">
    <property type="entry name" value="Tetracycline Repressor, domain 2"/>
    <property type="match status" value="1"/>
</dbReference>
<dbReference type="PANTHER" id="PTHR30055:SF234">
    <property type="entry name" value="HTH-TYPE TRANSCRIPTIONAL REGULATOR BETI"/>
    <property type="match status" value="1"/>
</dbReference>
<keyword evidence="3" id="KW-0804">Transcription</keyword>